<organism evidence="1 2">
    <name type="scientific">Parasaccharibacter apium</name>
    <dbReference type="NCBI Taxonomy" id="1510841"/>
    <lineage>
        <taxon>Bacteria</taxon>
        <taxon>Pseudomonadati</taxon>
        <taxon>Pseudomonadota</taxon>
        <taxon>Alphaproteobacteria</taxon>
        <taxon>Acetobacterales</taxon>
        <taxon>Acetobacteraceae</taxon>
        <taxon>Parasaccharibacter</taxon>
    </lineage>
</organism>
<gene>
    <name evidence="1" type="ORF">SACS_1266</name>
</gene>
<comment type="caution">
    <text evidence="1">The sequence shown here is derived from an EMBL/GenBank/DDBJ whole genome shotgun (WGS) entry which is preliminary data.</text>
</comment>
<dbReference type="Proteomes" id="UP000027590">
    <property type="component" value="Unassembled WGS sequence"/>
</dbReference>
<reference evidence="1 2" key="2">
    <citation type="journal article" date="2014" name="PLoS ONE">
        <title>Evolution of mitochondria reconstructed from the energy metabolism of living bacteria.</title>
        <authorList>
            <person name="Degli Esposti M."/>
            <person name="Chouaia B."/>
            <person name="Comandatore F."/>
            <person name="Crotti E."/>
            <person name="Sassera D."/>
            <person name="Lievens P.M."/>
            <person name="Daffonchio D."/>
            <person name="Bandi C."/>
        </authorList>
    </citation>
    <scope>NUCLEOTIDE SEQUENCE [LARGE SCALE GENOMIC DNA]</scope>
    <source>
        <strain evidence="2">AM169</strain>
    </source>
</reference>
<dbReference type="EMBL" id="CBLY010000006">
    <property type="protein sequence ID" value="CDG34004.1"/>
    <property type="molecule type" value="Genomic_DNA"/>
</dbReference>
<sequence length="41" mass="4335">MAGEARYLPALPERNLKGGIKKAPTRFQVEAFSASSAGRTG</sequence>
<accession>A0A7U7G6H6</accession>
<proteinExistence type="predicted"/>
<protein>
    <submittedName>
        <fullName evidence="1">Uncharacterized protein</fullName>
    </submittedName>
</protein>
<evidence type="ECO:0000313" key="1">
    <source>
        <dbReference type="EMBL" id="CDG34004.1"/>
    </source>
</evidence>
<name>A0A7U7G6H6_9PROT</name>
<dbReference type="AlphaFoldDB" id="A0A7U7G6H6"/>
<evidence type="ECO:0000313" key="2">
    <source>
        <dbReference type="Proteomes" id="UP000027590"/>
    </source>
</evidence>
<reference evidence="1 2" key="1">
    <citation type="journal article" date="2014" name="Genome Biol. Evol.">
        <title>Acetic acid bacteria genomes reveal functional traits for adaptation to life in insect guts.</title>
        <authorList>
            <person name="Chouaia B."/>
            <person name="Gaiarsa S."/>
            <person name="Crotti E."/>
            <person name="Comandatore F."/>
            <person name="Degli Esposti M."/>
            <person name="Ricci I."/>
            <person name="Alma A."/>
            <person name="Favia G."/>
            <person name="Bandi C."/>
            <person name="Daffonchio D."/>
        </authorList>
    </citation>
    <scope>NUCLEOTIDE SEQUENCE [LARGE SCALE GENOMIC DNA]</scope>
    <source>
        <strain evidence="2">AM169</strain>
    </source>
</reference>